<keyword evidence="3 8" id="KW-0812">Transmembrane</keyword>
<dbReference type="EMBL" id="GG738866">
    <property type="protein sequence ID" value="EFC44867.1"/>
    <property type="molecule type" value="Genomic_DNA"/>
</dbReference>
<dbReference type="Pfam" id="PF12352">
    <property type="entry name" value="V-SNARE_C"/>
    <property type="match status" value="1"/>
</dbReference>
<dbReference type="Gene3D" id="1.20.5.110">
    <property type="match status" value="1"/>
</dbReference>
<keyword evidence="7" id="KW-0175">Coiled coil</keyword>
<dbReference type="SUPFAM" id="SSF58038">
    <property type="entry name" value="SNARE fusion complex"/>
    <property type="match status" value="1"/>
</dbReference>
<evidence type="ECO:0000256" key="8">
    <source>
        <dbReference type="SAM" id="Phobius"/>
    </source>
</evidence>
<accession>D2VEF4</accession>
<dbReference type="PANTHER" id="PTHR21230:SF26">
    <property type="entry name" value="VESICLE TRANSPORT THROUGH INTERACTION WITH T-SNARES HOMOLOG 1A"/>
    <property type="match status" value="1"/>
</dbReference>
<reference evidence="9 10" key="1">
    <citation type="journal article" date="2010" name="Cell">
        <title>The genome of Naegleria gruberi illuminates early eukaryotic versatility.</title>
        <authorList>
            <person name="Fritz-Laylin L.K."/>
            <person name="Prochnik S.E."/>
            <person name="Ginger M.L."/>
            <person name="Dacks J.B."/>
            <person name="Carpenter M.L."/>
            <person name="Field M.C."/>
            <person name="Kuo A."/>
            <person name="Paredez A."/>
            <person name="Chapman J."/>
            <person name="Pham J."/>
            <person name="Shu S."/>
            <person name="Neupane R."/>
            <person name="Cipriano M."/>
            <person name="Mancuso J."/>
            <person name="Tu H."/>
            <person name="Salamov A."/>
            <person name="Lindquist E."/>
            <person name="Shapiro H."/>
            <person name="Lucas S."/>
            <person name="Grigoriev I.V."/>
            <person name="Cande W.Z."/>
            <person name="Fulton C."/>
            <person name="Rokhsar D.S."/>
            <person name="Dawson S.C."/>
        </authorList>
    </citation>
    <scope>NUCLEOTIDE SEQUENCE [LARGE SCALE GENOMIC DNA]</scope>
    <source>
        <strain evidence="9 10">NEG-M</strain>
    </source>
</reference>
<keyword evidence="2" id="KW-0813">Transport</keyword>
<evidence type="ECO:0000256" key="6">
    <source>
        <dbReference type="ARBA" id="ARBA00023136"/>
    </source>
</evidence>
<dbReference type="GO" id="GO:0005484">
    <property type="term" value="F:SNAP receptor activity"/>
    <property type="evidence" value="ECO:0007669"/>
    <property type="project" value="TreeGrafter"/>
</dbReference>
<evidence type="ECO:0000256" key="2">
    <source>
        <dbReference type="ARBA" id="ARBA00022448"/>
    </source>
</evidence>
<evidence type="ECO:0000256" key="7">
    <source>
        <dbReference type="SAM" id="Coils"/>
    </source>
</evidence>
<dbReference type="GO" id="GO:0031902">
    <property type="term" value="C:late endosome membrane"/>
    <property type="evidence" value="ECO:0007669"/>
    <property type="project" value="TreeGrafter"/>
</dbReference>
<dbReference type="PANTHER" id="PTHR21230">
    <property type="entry name" value="VESICLE TRANSPORT V-SNARE PROTEIN VTI1-RELATED"/>
    <property type="match status" value="1"/>
</dbReference>
<feature type="coiled-coil region" evidence="7">
    <location>
        <begin position="89"/>
        <end position="136"/>
    </location>
</feature>
<evidence type="ECO:0000313" key="10">
    <source>
        <dbReference type="Proteomes" id="UP000006671"/>
    </source>
</evidence>
<dbReference type="AlphaFoldDB" id="D2VEF4"/>
<keyword evidence="5 8" id="KW-1133">Transmembrane helix</keyword>
<keyword evidence="4" id="KW-0653">Protein transport</keyword>
<evidence type="ECO:0000256" key="3">
    <source>
        <dbReference type="ARBA" id="ARBA00022692"/>
    </source>
</evidence>
<protein>
    <submittedName>
        <fullName evidence="9">Predicted protein</fullName>
    </submittedName>
</protein>
<dbReference type="GO" id="GO:0031201">
    <property type="term" value="C:SNARE complex"/>
    <property type="evidence" value="ECO:0007669"/>
    <property type="project" value="TreeGrafter"/>
</dbReference>
<dbReference type="GeneID" id="8848326"/>
<evidence type="ECO:0000256" key="1">
    <source>
        <dbReference type="ARBA" id="ARBA00004211"/>
    </source>
</evidence>
<keyword evidence="10" id="KW-1185">Reference proteome</keyword>
<dbReference type="GO" id="GO:0005794">
    <property type="term" value="C:Golgi apparatus"/>
    <property type="evidence" value="ECO:0007669"/>
    <property type="project" value="TreeGrafter"/>
</dbReference>
<evidence type="ECO:0000256" key="4">
    <source>
        <dbReference type="ARBA" id="ARBA00022927"/>
    </source>
</evidence>
<dbReference type="OMA" id="MENTKHK"/>
<feature type="transmembrane region" description="Helical" evidence="8">
    <location>
        <begin position="246"/>
        <end position="271"/>
    </location>
</feature>
<dbReference type="OrthoDB" id="430637at2759"/>
<dbReference type="VEuPathDB" id="AmoebaDB:NAEGRDRAFT_67259"/>
<dbReference type="GO" id="GO:0012507">
    <property type="term" value="C:ER to Golgi transport vesicle membrane"/>
    <property type="evidence" value="ECO:0007669"/>
    <property type="project" value="TreeGrafter"/>
</dbReference>
<dbReference type="GO" id="GO:0005789">
    <property type="term" value="C:endoplasmic reticulum membrane"/>
    <property type="evidence" value="ECO:0007669"/>
    <property type="project" value="TreeGrafter"/>
</dbReference>
<organism evidence="10">
    <name type="scientific">Naegleria gruberi</name>
    <name type="common">Amoeba</name>
    <dbReference type="NCBI Taxonomy" id="5762"/>
    <lineage>
        <taxon>Eukaryota</taxon>
        <taxon>Discoba</taxon>
        <taxon>Heterolobosea</taxon>
        <taxon>Tetramitia</taxon>
        <taxon>Eutetramitia</taxon>
        <taxon>Vahlkampfiidae</taxon>
        <taxon>Naegleria</taxon>
    </lineage>
</organism>
<dbReference type="Proteomes" id="UP000006671">
    <property type="component" value="Unassembled WGS sequence"/>
</dbReference>
<dbReference type="KEGG" id="ngr:NAEGRDRAFT_67259"/>
<gene>
    <name evidence="9" type="ORF">NAEGRDRAFT_67259</name>
</gene>
<keyword evidence="6 8" id="KW-0472">Membrane</keyword>
<evidence type="ECO:0000256" key="5">
    <source>
        <dbReference type="ARBA" id="ARBA00022989"/>
    </source>
</evidence>
<dbReference type="InParanoid" id="D2VEF4"/>
<dbReference type="GO" id="GO:0006906">
    <property type="term" value="P:vesicle fusion"/>
    <property type="evidence" value="ECO:0007669"/>
    <property type="project" value="TreeGrafter"/>
</dbReference>
<comment type="subcellular location">
    <subcellularLocation>
        <location evidence="1">Membrane</location>
        <topology evidence="1">Single-pass type IV membrane protein</topology>
    </subcellularLocation>
</comment>
<dbReference type="RefSeq" id="XP_002677611.1">
    <property type="nucleotide sequence ID" value="XM_002677565.1"/>
</dbReference>
<name>D2VEF4_NAEGR</name>
<dbReference type="GO" id="GO:0015031">
    <property type="term" value="P:protein transport"/>
    <property type="evidence" value="ECO:0007669"/>
    <property type="project" value="UniProtKB-KW"/>
</dbReference>
<proteinExistence type="predicted"/>
<sequence>MDLSQSVLSQASSLFMSALGPEDQDIEISDTRSPSLLVGHSNNLASSNIITNNNHDDPLQKQGAQYETEIQEQFNSLQNYQVNNDRTSLDGYQKLLQKLRQNIQLYELSSSSTSQTQQYKQQLKYYQNRYNVMERQFLLNQHVISSNNEPISNQSLSDDEDEDLEYGRSSNNNALFETERLLRSSDQSLNRSMQLMHEIESSGTESLGMLKSQREQMENTKHKLRGVQGDLVINDRLLNNMTRRKYYMVGGIALMIIIIIVLFALITYGWVNRITN</sequence>
<dbReference type="GO" id="GO:0000149">
    <property type="term" value="F:SNARE binding"/>
    <property type="evidence" value="ECO:0007669"/>
    <property type="project" value="TreeGrafter"/>
</dbReference>
<dbReference type="STRING" id="5762.D2VEF4"/>
<evidence type="ECO:0000313" key="9">
    <source>
        <dbReference type="EMBL" id="EFC44867.1"/>
    </source>
</evidence>